<name>A0A2N5VB61_9BASI</name>
<dbReference type="STRING" id="200324.A0A2N5VB61"/>
<reference evidence="2 3" key="1">
    <citation type="submission" date="2017-11" db="EMBL/GenBank/DDBJ databases">
        <title>De novo assembly and phasing of dikaryotic genomes from two isolates of Puccinia coronata f. sp. avenae, the causal agent of oat crown rust.</title>
        <authorList>
            <person name="Miller M.E."/>
            <person name="Zhang Y."/>
            <person name="Omidvar V."/>
            <person name="Sperschneider J."/>
            <person name="Schwessinger B."/>
            <person name="Raley C."/>
            <person name="Palmer J.M."/>
            <person name="Garnica D."/>
            <person name="Upadhyaya N."/>
            <person name="Rathjen J."/>
            <person name="Taylor J.M."/>
            <person name="Park R.F."/>
            <person name="Dodds P.N."/>
            <person name="Hirsch C.D."/>
            <person name="Kianian S.F."/>
            <person name="Figueroa M."/>
        </authorList>
    </citation>
    <scope>NUCLEOTIDE SEQUENCE [LARGE SCALE GENOMIC DNA]</scope>
    <source>
        <strain evidence="2">12NC29</strain>
    </source>
</reference>
<accession>A0A2N5VB61</accession>
<evidence type="ECO:0000313" key="2">
    <source>
        <dbReference type="EMBL" id="PLW47247.1"/>
    </source>
</evidence>
<dbReference type="OrthoDB" id="2507641at2759"/>
<organism evidence="2 3">
    <name type="scientific">Puccinia coronata f. sp. avenae</name>
    <dbReference type="NCBI Taxonomy" id="200324"/>
    <lineage>
        <taxon>Eukaryota</taxon>
        <taxon>Fungi</taxon>
        <taxon>Dikarya</taxon>
        <taxon>Basidiomycota</taxon>
        <taxon>Pucciniomycotina</taxon>
        <taxon>Pucciniomycetes</taxon>
        <taxon>Pucciniales</taxon>
        <taxon>Pucciniaceae</taxon>
        <taxon>Puccinia</taxon>
    </lineage>
</organism>
<feature type="region of interest" description="Disordered" evidence="1">
    <location>
        <begin position="272"/>
        <end position="299"/>
    </location>
</feature>
<feature type="compositionally biased region" description="Polar residues" evidence="1">
    <location>
        <begin position="100"/>
        <end position="116"/>
    </location>
</feature>
<dbReference type="Proteomes" id="UP000235388">
    <property type="component" value="Unassembled WGS sequence"/>
</dbReference>
<protein>
    <submittedName>
        <fullName evidence="2">Uncharacterized protein</fullName>
    </submittedName>
</protein>
<evidence type="ECO:0000256" key="1">
    <source>
        <dbReference type="SAM" id="MobiDB-lite"/>
    </source>
</evidence>
<dbReference type="AlphaFoldDB" id="A0A2N5VB61"/>
<dbReference type="EMBL" id="PGCJ01000112">
    <property type="protein sequence ID" value="PLW47247.1"/>
    <property type="molecule type" value="Genomic_DNA"/>
</dbReference>
<comment type="caution">
    <text evidence="2">The sequence shown here is derived from an EMBL/GenBank/DDBJ whole genome shotgun (WGS) entry which is preliminary data.</text>
</comment>
<feature type="region of interest" description="Disordered" evidence="1">
    <location>
        <begin position="55"/>
        <end position="116"/>
    </location>
</feature>
<evidence type="ECO:0000313" key="3">
    <source>
        <dbReference type="Proteomes" id="UP000235388"/>
    </source>
</evidence>
<sequence>MDRDPFANSPSVEVLISSINTLAQATVQIGTASLNAVNVIAEGFTSLNSMINSGQFNMPTPSSTTPAARAGSGRSRSQPFSDNMEVDTPITSRRPEKPNTEIQSQPLQTSGVSGSEQILQAHQTTNRRKKLPQAATLKIIWRAMRTVKVKSFRPDLSKSMKSPANRFLWGFAVKTFLRVIPRKPEIITGGKGCTPEEEKKKHSLRNLRHPSLVGLIPVIENCCSDDETDKEVDRSPVRPALPMRAVVYKLPWRNEQVERIMIALDRLKARRREYSTQRPNTPPPRVRRRPQQPKNSSLPYREGLPILFYDKSWLGSLDTRELQELNSQVNGPPLDYYVALVEQIRH</sequence>
<keyword evidence="3" id="KW-1185">Reference proteome</keyword>
<feature type="compositionally biased region" description="Polar residues" evidence="1">
    <location>
        <begin position="55"/>
        <end position="66"/>
    </location>
</feature>
<proteinExistence type="predicted"/>
<gene>
    <name evidence="2" type="ORF">PCANC_12433</name>
</gene>